<keyword evidence="5" id="KW-0804">Transcription</keyword>
<dbReference type="NCBIfam" id="TIGR02937">
    <property type="entry name" value="sigma70-ECF"/>
    <property type="match status" value="1"/>
</dbReference>
<reference evidence="8 9" key="1">
    <citation type="submission" date="2020-10" db="EMBL/GenBank/DDBJ databases">
        <title>Blautia liquoris sp.nov., isolated from the mud in a fermentation cellar used for the production of Chinese strong-flavoured liquor.</title>
        <authorList>
            <person name="Lu L."/>
        </authorList>
    </citation>
    <scope>NUCLEOTIDE SEQUENCE [LARGE SCALE GENOMIC DNA]</scope>
    <source>
        <strain evidence="8 9">LZLJ-3</strain>
    </source>
</reference>
<dbReference type="Gene3D" id="1.10.1740.10">
    <property type="match status" value="1"/>
</dbReference>
<keyword evidence="4" id="KW-0238">DNA-binding</keyword>
<dbReference type="InterPro" id="IPR013249">
    <property type="entry name" value="RNA_pol_sigma70_r4_t2"/>
</dbReference>
<dbReference type="PANTHER" id="PTHR43133">
    <property type="entry name" value="RNA POLYMERASE ECF-TYPE SIGMA FACTO"/>
    <property type="match status" value="1"/>
</dbReference>
<dbReference type="Proteomes" id="UP000593601">
    <property type="component" value="Chromosome"/>
</dbReference>
<organism evidence="8 9">
    <name type="scientific">Blautia liquoris</name>
    <dbReference type="NCBI Taxonomy" id="2779518"/>
    <lineage>
        <taxon>Bacteria</taxon>
        <taxon>Bacillati</taxon>
        <taxon>Bacillota</taxon>
        <taxon>Clostridia</taxon>
        <taxon>Lachnospirales</taxon>
        <taxon>Lachnospiraceae</taxon>
        <taxon>Blautia</taxon>
    </lineage>
</organism>
<dbReference type="InterPro" id="IPR007627">
    <property type="entry name" value="RNA_pol_sigma70_r2"/>
</dbReference>
<dbReference type="SUPFAM" id="SSF88659">
    <property type="entry name" value="Sigma3 and sigma4 domains of RNA polymerase sigma factors"/>
    <property type="match status" value="1"/>
</dbReference>
<feature type="domain" description="RNA polymerase sigma factor 70 region 4 type 2" evidence="7">
    <location>
        <begin position="91"/>
        <end position="139"/>
    </location>
</feature>
<evidence type="ECO:0000259" key="6">
    <source>
        <dbReference type="Pfam" id="PF04542"/>
    </source>
</evidence>
<dbReference type="InterPro" id="IPR036388">
    <property type="entry name" value="WH-like_DNA-bd_sf"/>
</dbReference>
<dbReference type="Pfam" id="PF04542">
    <property type="entry name" value="Sigma70_r2"/>
    <property type="match status" value="1"/>
</dbReference>
<dbReference type="InterPro" id="IPR013325">
    <property type="entry name" value="RNA_pol_sigma_r2"/>
</dbReference>
<accession>A0A7M2RJ04</accession>
<comment type="similarity">
    <text evidence="1">Belongs to the sigma-70 factor family. ECF subfamily.</text>
</comment>
<dbReference type="KEGG" id="bliq:INP51_00640"/>
<keyword evidence="3" id="KW-0731">Sigma factor</keyword>
<evidence type="ECO:0000256" key="5">
    <source>
        <dbReference type="ARBA" id="ARBA00023163"/>
    </source>
</evidence>
<evidence type="ECO:0000259" key="7">
    <source>
        <dbReference type="Pfam" id="PF08281"/>
    </source>
</evidence>
<keyword evidence="9" id="KW-1185">Reference proteome</keyword>
<dbReference type="RefSeq" id="WP_193735847.1">
    <property type="nucleotide sequence ID" value="NZ_CP063304.1"/>
</dbReference>
<evidence type="ECO:0000313" key="9">
    <source>
        <dbReference type="Proteomes" id="UP000593601"/>
    </source>
</evidence>
<protein>
    <submittedName>
        <fullName evidence="8">RNA polymerase sigma factor</fullName>
    </submittedName>
</protein>
<dbReference type="Gene3D" id="1.10.10.10">
    <property type="entry name" value="Winged helix-like DNA-binding domain superfamily/Winged helix DNA-binding domain"/>
    <property type="match status" value="1"/>
</dbReference>
<dbReference type="Pfam" id="PF08281">
    <property type="entry name" value="Sigma70_r4_2"/>
    <property type="match status" value="1"/>
</dbReference>
<dbReference type="InterPro" id="IPR014284">
    <property type="entry name" value="RNA_pol_sigma-70_dom"/>
</dbReference>
<dbReference type="PANTHER" id="PTHR43133:SF8">
    <property type="entry name" value="RNA POLYMERASE SIGMA FACTOR HI_1459-RELATED"/>
    <property type="match status" value="1"/>
</dbReference>
<name>A0A7M2RJ04_9FIRM</name>
<evidence type="ECO:0000256" key="1">
    <source>
        <dbReference type="ARBA" id="ARBA00010641"/>
    </source>
</evidence>
<dbReference type="InterPro" id="IPR039425">
    <property type="entry name" value="RNA_pol_sigma-70-like"/>
</dbReference>
<dbReference type="GO" id="GO:0003677">
    <property type="term" value="F:DNA binding"/>
    <property type="evidence" value="ECO:0007669"/>
    <property type="project" value="UniProtKB-KW"/>
</dbReference>
<evidence type="ECO:0000256" key="3">
    <source>
        <dbReference type="ARBA" id="ARBA00023082"/>
    </source>
</evidence>
<dbReference type="GO" id="GO:0006352">
    <property type="term" value="P:DNA-templated transcription initiation"/>
    <property type="evidence" value="ECO:0007669"/>
    <property type="project" value="InterPro"/>
</dbReference>
<evidence type="ECO:0000256" key="2">
    <source>
        <dbReference type="ARBA" id="ARBA00023015"/>
    </source>
</evidence>
<proteinExistence type="inferred from homology"/>
<gene>
    <name evidence="8" type="ORF">INP51_00640</name>
</gene>
<dbReference type="SUPFAM" id="SSF88946">
    <property type="entry name" value="Sigma2 domain of RNA polymerase sigma factors"/>
    <property type="match status" value="1"/>
</dbReference>
<sequence>MDLEEEYDKIYRYCFFKLHHQQMAEDITQETFLRFLEQKEYCERGKKLRYLYTIAHHLCVDAYRKSKEEPLTDELPSEDMEDDMLTGIVVKAALRELSREEQELLLLRYANEVGVSDICSILHMSRFTVYRKTIKAIKQLQNILREEDFK</sequence>
<evidence type="ECO:0000313" key="8">
    <source>
        <dbReference type="EMBL" id="QOV19527.1"/>
    </source>
</evidence>
<dbReference type="EMBL" id="CP063304">
    <property type="protein sequence ID" value="QOV19527.1"/>
    <property type="molecule type" value="Genomic_DNA"/>
</dbReference>
<evidence type="ECO:0000256" key="4">
    <source>
        <dbReference type="ARBA" id="ARBA00023125"/>
    </source>
</evidence>
<feature type="domain" description="RNA polymerase sigma-70 region 2" evidence="6">
    <location>
        <begin position="5"/>
        <end position="67"/>
    </location>
</feature>
<dbReference type="InterPro" id="IPR013324">
    <property type="entry name" value="RNA_pol_sigma_r3/r4-like"/>
</dbReference>
<dbReference type="AlphaFoldDB" id="A0A7M2RJ04"/>
<dbReference type="GO" id="GO:0016987">
    <property type="term" value="F:sigma factor activity"/>
    <property type="evidence" value="ECO:0007669"/>
    <property type="project" value="UniProtKB-KW"/>
</dbReference>
<keyword evidence="2" id="KW-0805">Transcription regulation</keyword>